<evidence type="ECO:0000313" key="4">
    <source>
        <dbReference type="Proteomes" id="UP000271031"/>
    </source>
</evidence>
<evidence type="ECO:0000259" key="1">
    <source>
        <dbReference type="Pfam" id="PF06032"/>
    </source>
</evidence>
<comment type="caution">
    <text evidence="3">The sequence shown here is derived from an EMBL/GenBank/DDBJ whole genome shotgun (WGS) entry which is preliminary data.</text>
</comment>
<evidence type="ECO:0000259" key="2">
    <source>
        <dbReference type="Pfam" id="PF20906"/>
    </source>
</evidence>
<name>A0A3M8DZD1_9BACL</name>
<dbReference type="InterPro" id="IPR048350">
    <property type="entry name" value="S-Me-THD-like_C"/>
</dbReference>
<sequence>MAWKITKKDIPYFALGAKFLGSGGGGDPFTLSSLVQSIMSDSQEIEILPFTEIAPNDHIVCLSSIGSSVICDEKMSTGEEGLLALDCYEEARAAKATALIALNVGGANAMVPFIVAAQRNLPIVDGDGTGRTFPEIHMSSFHLMGVQAGPLAMSNQHRETRLFDEVDNHRIVREARQQVHPMGGIVYIAGFGMDGRQMSTVILPSTLQLIYELGRIFLETPSRAASLQQMHAVLTNSIFGSPRCLIQGKIRGISRRFQNGLIEGRFEILGTERWDGQVVEVGFGNEYNYARKNDRYLCLTPDLLLVLDEETFQPCMTEDLQEGRLVTMYGIPAPNVLRTSDMLEFVGPRAFGIDAEFIPVEFASEAGV</sequence>
<dbReference type="Pfam" id="PF06032">
    <property type="entry name" value="S-Me-THD_N"/>
    <property type="match status" value="1"/>
</dbReference>
<feature type="domain" description="S-Me-THD N-terminal" evidence="1">
    <location>
        <begin position="9"/>
        <end position="163"/>
    </location>
</feature>
<dbReference type="InterPro" id="IPR027479">
    <property type="entry name" value="S-Me-THD_N_sf"/>
</dbReference>
<evidence type="ECO:0000313" key="3">
    <source>
        <dbReference type="EMBL" id="RNB92601.1"/>
    </source>
</evidence>
<dbReference type="Proteomes" id="UP000271031">
    <property type="component" value="Unassembled WGS sequence"/>
</dbReference>
<proteinExistence type="predicted"/>
<dbReference type="RefSeq" id="WP_122915858.1">
    <property type="nucleotide sequence ID" value="NZ_RHHQ01000002.1"/>
</dbReference>
<dbReference type="EMBL" id="RHHQ01000002">
    <property type="protein sequence ID" value="RNB92601.1"/>
    <property type="molecule type" value="Genomic_DNA"/>
</dbReference>
<dbReference type="OrthoDB" id="7441206at2"/>
<dbReference type="AlphaFoldDB" id="A0A3M8DZD1"/>
<keyword evidence="4" id="KW-1185">Reference proteome</keyword>
<dbReference type="SUPFAM" id="SSF160991">
    <property type="entry name" value="CV3147-like"/>
    <property type="match status" value="1"/>
</dbReference>
<dbReference type="Pfam" id="PF20906">
    <property type="entry name" value="S-Me-THD_C"/>
    <property type="match status" value="1"/>
</dbReference>
<dbReference type="Gene3D" id="2.40.390.10">
    <property type="entry name" value="CV3147-like"/>
    <property type="match status" value="1"/>
</dbReference>
<protein>
    <submittedName>
        <fullName evidence="3">DUF917 domain-containing protein</fullName>
    </submittedName>
</protein>
<dbReference type="Gene3D" id="3.40.1610.10">
    <property type="entry name" value="CV3147-like domain"/>
    <property type="match status" value="1"/>
</dbReference>
<dbReference type="InterPro" id="IPR010318">
    <property type="entry name" value="S-Me-THD_N"/>
</dbReference>
<dbReference type="InterPro" id="IPR024071">
    <property type="entry name" value="S-Me-THD_C_sf"/>
</dbReference>
<accession>A0A3M8DZD1</accession>
<feature type="domain" description="S-Me-THD-like C-terminal" evidence="2">
    <location>
        <begin position="167"/>
        <end position="360"/>
    </location>
</feature>
<gene>
    <name evidence="3" type="ORF">EDM56_00165</name>
</gene>
<reference evidence="3 4" key="1">
    <citation type="submission" date="2018-10" db="EMBL/GenBank/DDBJ databases">
        <title>Phylogenomics of Brevibacillus.</title>
        <authorList>
            <person name="Dunlap C."/>
        </authorList>
    </citation>
    <scope>NUCLEOTIDE SEQUENCE [LARGE SCALE GENOMIC DNA]</scope>
    <source>
        <strain evidence="3 4">JCM 15716</strain>
    </source>
</reference>
<organism evidence="3 4">
    <name type="scientific">Brevibacillus fluminis</name>
    <dbReference type="NCBI Taxonomy" id="511487"/>
    <lineage>
        <taxon>Bacteria</taxon>
        <taxon>Bacillati</taxon>
        <taxon>Bacillota</taxon>
        <taxon>Bacilli</taxon>
        <taxon>Bacillales</taxon>
        <taxon>Paenibacillaceae</taxon>
        <taxon>Brevibacillus</taxon>
    </lineage>
</organism>